<evidence type="ECO:0000256" key="4">
    <source>
        <dbReference type="ARBA" id="ARBA00022801"/>
    </source>
</evidence>
<dbReference type="EC" id="3.1.-.-" evidence="6"/>
<evidence type="ECO:0000259" key="7">
    <source>
        <dbReference type="Pfam" id="PF01850"/>
    </source>
</evidence>
<keyword evidence="5 6" id="KW-0460">Magnesium</keyword>
<dbReference type="GO" id="GO:0000287">
    <property type="term" value="F:magnesium ion binding"/>
    <property type="evidence" value="ECO:0007669"/>
    <property type="project" value="UniProtKB-UniRule"/>
</dbReference>
<feature type="binding site" evidence="6">
    <location>
        <position position="102"/>
    </location>
    <ligand>
        <name>Mg(2+)</name>
        <dbReference type="ChEBI" id="CHEBI:18420"/>
    </ligand>
</feature>
<dbReference type="Pfam" id="PF01850">
    <property type="entry name" value="PIN"/>
    <property type="match status" value="1"/>
</dbReference>
<keyword evidence="1 6" id="KW-1277">Toxin-antitoxin system</keyword>
<dbReference type="OrthoDB" id="5184258at2"/>
<comment type="similarity">
    <text evidence="6">Belongs to the PINc/VapC protein family.</text>
</comment>
<dbReference type="GO" id="GO:0004540">
    <property type="term" value="F:RNA nuclease activity"/>
    <property type="evidence" value="ECO:0007669"/>
    <property type="project" value="InterPro"/>
</dbReference>
<evidence type="ECO:0000313" key="8">
    <source>
        <dbReference type="EMBL" id="SFD16504.1"/>
    </source>
</evidence>
<dbReference type="InterPro" id="IPR022907">
    <property type="entry name" value="VapC_family"/>
</dbReference>
<dbReference type="SUPFAM" id="SSF88723">
    <property type="entry name" value="PIN domain-like"/>
    <property type="match status" value="1"/>
</dbReference>
<comment type="function">
    <text evidence="6">Toxic component of a toxin-antitoxin (TA) system. An RNase.</text>
</comment>
<keyword evidence="4 6" id="KW-0378">Hydrolase</keyword>
<dbReference type="AlphaFoldDB" id="A0A1I1Q2Y2"/>
<sequence>MIVVADTSGIIASVDRSSADHTGARRVMDTAGLVVIPPPVLAELDHLVGSRWGKEASGTLLDRLLGEVRRGRYALADAGLEVLQEARRVQRRYRELRLDLCDAVVVALAREYATDMILTLDRKDFRTLRPLSGPLAFRLLPDDL</sequence>
<dbReference type="GO" id="GO:0016787">
    <property type="term" value="F:hydrolase activity"/>
    <property type="evidence" value="ECO:0007669"/>
    <property type="project" value="UniProtKB-KW"/>
</dbReference>
<feature type="binding site" evidence="6">
    <location>
        <position position="6"/>
    </location>
    <ligand>
        <name>Mg(2+)</name>
        <dbReference type="ChEBI" id="CHEBI:18420"/>
    </ligand>
</feature>
<dbReference type="RefSeq" id="WP_093840055.1">
    <property type="nucleotide sequence ID" value="NZ_FOLM01000010.1"/>
</dbReference>
<accession>A0A1I1Q2Y2</accession>
<feature type="domain" description="PIN" evidence="7">
    <location>
        <begin position="3"/>
        <end position="126"/>
    </location>
</feature>
<reference evidence="8 9" key="1">
    <citation type="submission" date="2016-10" db="EMBL/GenBank/DDBJ databases">
        <authorList>
            <person name="de Groot N.N."/>
        </authorList>
    </citation>
    <scope>NUCLEOTIDE SEQUENCE [LARGE SCALE GENOMIC DNA]</scope>
    <source>
        <strain evidence="8 9">CGMCC 4.5739</strain>
    </source>
</reference>
<dbReference type="GO" id="GO:0090729">
    <property type="term" value="F:toxin activity"/>
    <property type="evidence" value="ECO:0007669"/>
    <property type="project" value="UniProtKB-KW"/>
</dbReference>
<dbReference type="EMBL" id="FOLM01000010">
    <property type="protein sequence ID" value="SFD16504.1"/>
    <property type="molecule type" value="Genomic_DNA"/>
</dbReference>
<keyword evidence="9" id="KW-1185">Reference proteome</keyword>
<dbReference type="Gene3D" id="3.40.50.1010">
    <property type="entry name" value="5'-nuclease"/>
    <property type="match status" value="1"/>
</dbReference>
<dbReference type="InterPro" id="IPR029060">
    <property type="entry name" value="PIN-like_dom_sf"/>
</dbReference>
<dbReference type="Proteomes" id="UP000199207">
    <property type="component" value="Unassembled WGS sequence"/>
</dbReference>
<evidence type="ECO:0000256" key="2">
    <source>
        <dbReference type="ARBA" id="ARBA00022722"/>
    </source>
</evidence>
<name>A0A1I1Q2Y2_9ACTN</name>
<dbReference type="InterPro" id="IPR002716">
    <property type="entry name" value="PIN_dom"/>
</dbReference>
<gene>
    <name evidence="6" type="primary">vapC</name>
    <name evidence="8" type="ORF">SAMN05421773_110242</name>
</gene>
<keyword evidence="2 6" id="KW-0540">Nuclease</keyword>
<organism evidence="8 9">
    <name type="scientific">Streptomyces aidingensis</name>
    <dbReference type="NCBI Taxonomy" id="910347"/>
    <lineage>
        <taxon>Bacteria</taxon>
        <taxon>Bacillati</taxon>
        <taxon>Actinomycetota</taxon>
        <taxon>Actinomycetes</taxon>
        <taxon>Kitasatosporales</taxon>
        <taxon>Streptomycetaceae</taxon>
        <taxon>Streptomyces</taxon>
    </lineage>
</organism>
<evidence type="ECO:0000256" key="5">
    <source>
        <dbReference type="ARBA" id="ARBA00022842"/>
    </source>
</evidence>
<proteinExistence type="inferred from homology"/>
<keyword evidence="6" id="KW-0800">Toxin</keyword>
<dbReference type="HAMAP" id="MF_00265">
    <property type="entry name" value="VapC_Nob1"/>
    <property type="match status" value="1"/>
</dbReference>
<evidence type="ECO:0000256" key="3">
    <source>
        <dbReference type="ARBA" id="ARBA00022723"/>
    </source>
</evidence>
<protein>
    <recommendedName>
        <fullName evidence="6">Ribonuclease VapC</fullName>
        <shortName evidence="6">RNase VapC</shortName>
        <ecNumber evidence="6">3.1.-.-</ecNumber>
    </recommendedName>
    <alternativeName>
        <fullName evidence="6">Toxin VapC</fullName>
    </alternativeName>
</protein>
<keyword evidence="3 6" id="KW-0479">Metal-binding</keyword>
<comment type="cofactor">
    <cofactor evidence="6">
        <name>Mg(2+)</name>
        <dbReference type="ChEBI" id="CHEBI:18420"/>
    </cofactor>
</comment>
<evidence type="ECO:0000256" key="6">
    <source>
        <dbReference type="HAMAP-Rule" id="MF_00265"/>
    </source>
</evidence>
<evidence type="ECO:0000313" key="9">
    <source>
        <dbReference type="Proteomes" id="UP000199207"/>
    </source>
</evidence>
<evidence type="ECO:0000256" key="1">
    <source>
        <dbReference type="ARBA" id="ARBA00022649"/>
    </source>
</evidence>
<dbReference type="STRING" id="910347.SAMN05421773_110242"/>